<sequence length="112" mass="13081">MKRRGNPRLFCFAGTILLYRAASATLPIGLVPRRHARRRLFKRKDVRQVNGKLFASTRSTRSSRPWWSEHDRHAFDPDTSRGRLRDRKGGLRLTPIWRLAASRFNARSPRAD</sequence>
<protein>
    <recommendedName>
        <fullName evidence="4">Secreted protein</fullName>
    </recommendedName>
</protein>
<gene>
    <name evidence="2" type="ORF">CN311_05760</name>
</gene>
<keyword evidence="3" id="KW-1185">Reference proteome</keyword>
<organism evidence="2 3">
    <name type="scientific">Mesorhizobium sanjuanii</name>
    <dbReference type="NCBI Taxonomy" id="2037900"/>
    <lineage>
        <taxon>Bacteria</taxon>
        <taxon>Pseudomonadati</taxon>
        <taxon>Pseudomonadota</taxon>
        <taxon>Alphaproteobacteria</taxon>
        <taxon>Hyphomicrobiales</taxon>
        <taxon>Phyllobacteriaceae</taxon>
        <taxon>Mesorhizobium</taxon>
    </lineage>
</organism>
<name>A0A2A6FK47_9HYPH</name>
<dbReference type="AlphaFoldDB" id="A0A2A6FK47"/>
<accession>A0A2A6FK47</accession>
<evidence type="ECO:0000256" key="1">
    <source>
        <dbReference type="SAM" id="SignalP"/>
    </source>
</evidence>
<dbReference type="EMBL" id="NWQG01000025">
    <property type="protein sequence ID" value="PDQ22112.1"/>
    <property type="molecule type" value="Genomic_DNA"/>
</dbReference>
<feature type="chain" id="PRO_5018239885" description="Secreted protein" evidence="1">
    <location>
        <begin position="25"/>
        <end position="112"/>
    </location>
</feature>
<evidence type="ECO:0000313" key="3">
    <source>
        <dbReference type="Proteomes" id="UP000219182"/>
    </source>
</evidence>
<feature type="signal peptide" evidence="1">
    <location>
        <begin position="1"/>
        <end position="24"/>
    </location>
</feature>
<keyword evidence="1" id="KW-0732">Signal</keyword>
<proteinExistence type="predicted"/>
<dbReference type="Proteomes" id="UP000219182">
    <property type="component" value="Unassembled WGS sequence"/>
</dbReference>
<evidence type="ECO:0008006" key="4">
    <source>
        <dbReference type="Google" id="ProtNLM"/>
    </source>
</evidence>
<reference evidence="2 3" key="1">
    <citation type="submission" date="2017-09" db="EMBL/GenBank/DDBJ databases">
        <title>Mesorhizobum sanjuanii sp. nov. isolated from nodules of Lotus tenuis in saline-alkaline lowlands of Flooding Pampa.</title>
        <authorList>
            <person name="Sannazzaro A.I."/>
            <person name="Torres Tejerizo G.A."/>
            <person name="Fontana F."/>
            <person name="Cumpa Velazquez L.M."/>
            <person name="Hansen L."/>
            <person name="Pistorio M."/>
            <person name="Estrella M.J."/>
        </authorList>
    </citation>
    <scope>NUCLEOTIDE SEQUENCE [LARGE SCALE GENOMIC DNA]</scope>
    <source>
        <strain evidence="2 3">BSA136</strain>
    </source>
</reference>
<comment type="caution">
    <text evidence="2">The sequence shown here is derived from an EMBL/GenBank/DDBJ whole genome shotgun (WGS) entry which is preliminary data.</text>
</comment>
<evidence type="ECO:0000313" key="2">
    <source>
        <dbReference type="EMBL" id="PDQ22112.1"/>
    </source>
</evidence>